<evidence type="ECO:0000256" key="9">
    <source>
        <dbReference type="ARBA" id="ARBA00023242"/>
    </source>
</evidence>
<comment type="subcellular location">
    <subcellularLocation>
        <location evidence="1">Endomembrane system</location>
        <topology evidence="1">Multi-pass membrane protein</topology>
    </subcellularLocation>
    <subcellularLocation>
        <location evidence="3">Endoplasmic reticulum membrane</location>
    </subcellularLocation>
    <subcellularLocation>
        <location evidence="2">Nucleus envelope</location>
    </subcellularLocation>
</comment>
<evidence type="ECO:0000313" key="12">
    <source>
        <dbReference type="Proteomes" id="UP000007875"/>
    </source>
</evidence>
<dbReference type="HOGENOM" id="CLU_042602_1_0_1"/>
<evidence type="ECO:0000256" key="2">
    <source>
        <dbReference type="ARBA" id="ARBA00004259"/>
    </source>
</evidence>
<dbReference type="Pfam" id="PF07787">
    <property type="entry name" value="TMEM43"/>
    <property type="match status" value="1"/>
</dbReference>
<evidence type="ECO:0000256" key="6">
    <source>
        <dbReference type="ARBA" id="ARBA00022824"/>
    </source>
</evidence>
<keyword evidence="6" id="KW-0256">Endoplasmic reticulum</keyword>
<reference evidence="12" key="1">
    <citation type="submission" date="2003-08" db="EMBL/GenBank/DDBJ databases">
        <authorList>
            <person name="Birren B."/>
            <person name="Nusbaum C."/>
            <person name="Abebe A."/>
            <person name="Abouelleil A."/>
            <person name="Adekoya E."/>
            <person name="Ait-zahra M."/>
            <person name="Allen N."/>
            <person name="Allen T."/>
            <person name="An P."/>
            <person name="Anderson M."/>
            <person name="Anderson S."/>
            <person name="Arachchi H."/>
            <person name="Armbruster J."/>
            <person name="Bachantsang P."/>
            <person name="Baldwin J."/>
            <person name="Barry A."/>
            <person name="Bayul T."/>
            <person name="Blitshsteyn B."/>
            <person name="Bloom T."/>
            <person name="Blye J."/>
            <person name="Boguslavskiy L."/>
            <person name="Borowsky M."/>
            <person name="Boukhgalter B."/>
            <person name="Brunache A."/>
            <person name="Butler J."/>
            <person name="Calixte N."/>
            <person name="Calvo S."/>
            <person name="Camarata J."/>
            <person name="Campo K."/>
            <person name="Chang J."/>
            <person name="Cheshatsang Y."/>
            <person name="Citroen M."/>
            <person name="Collymore A."/>
            <person name="Considine T."/>
            <person name="Cook A."/>
            <person name="Cooke P."/>
            <person name="Corum B."/>
            <person name="Cuomo C."/>
            <person name="David R."/>
            <person name="Dawoe T."/>
            <person name="Degray S."/>
            <person name="Dodge S."/>
            <person name="Dooley K."/>
            <person name="Dorje P."/>
            <person name="Dorjee K."/>
            <person name="Dorris L."/>
            <person name="Duffey N."/>
            <person name="Dupes A."/>
            <person name="Elkins T."/>
            <person name="Engels R."/>
            <person name="Erickson J."/>
            <person name="Farina A."/>
            <person name="Faro S."/>
            <person name="Ferreira P."/>
            <person name="Fischer H."/>
            <person name="Fitzgerald M."/>
            <person name="Foley K."/>
            <person name="Gage D."/>
            <person name="Galagan J."/>
            <person name="Gearin G."/>
            <person name="Gnerre S."/>
            <person name="Gnirke A."/>
            <person name="Goyette A."/>
            <person name="Graham J."/>
            <person name="Grandbois E."/>
            <person name="Gyaltsen K."/>
            <person name="Hafez N."/>
            <person name="Hagopian D."/>
            <person name="Hagos B."/>
            <person name="Hall J."/>
            <person name="Hatcher B."/>
            <person name="Heller A."/>
            <person name="Higgins H."/>
            <person name="Honan T."/>
            <person name="Horn A."/>
            <person name="Houde N."/>
            <person name="Hughes L."/>
            <person name="Hulme W."/>
            <person name="Husby E."/>
            <person name="Iliev I."/>
            <person name="Jaffe D."/>
            <person name="Jones C."/>
            <person name="Kamal M."/>
            <person name="Kamat A."/>
            <person name="Kamvysselis M."/>
            <person name="Karlsson E."/>
            <person name="Kells C."/>
            <person name="Kieu A."/>
            <person name="Kisner P."/>
            <person name="Kodira C."/>
            <person name="Kulbokas E."/>
            <person name="Labutti K."/>
            <person name="Lama D."/>
            <person name="Landers T."/>
            <person name="Leger J."/>
            <person name="Levine S."/>
            <person name="Lewis D."/>
            <person name="Lewis T."/>
            <person name="Lindblad-toh K."/>
            <person name="Liu X."/>
            <person name="Lokyitsang T."/>
            <person name="Lokyitsang Y."/>
            <person name="Lucien O."/>
            <person name="Lui A."/>
            <person name="Ma L.J."/>
            <person name="Mabbitt R."/>
            <person name="Macdonald J."/>
            <person name="Maclean C."/>
            <person name="Major J."/>
            <person name="Manning J."/>
            <person name="Marabella R."/>
            <person name="Maru K."/>
            <person name="Matthews C."/>
            <person name="Mauceli E."/>
            <person name="Mccarthy M."/>
            <person name="Mcdonough S."/>
            <person name="Mcghee T."/>
            <person name="Meldrim J."/>
            <person name="Meneus L."/>
            <person name="Mesirov J."/>
            <person name="Mihalev A."/>
            <person name="Mihova T."/>
            <person name="Mikkelsen T."/>
            <person name="Mlenga V."/>
            <person name="Moru K."/>
            <person name="Mozes J."/>
            <person name="Mulrain L."/>
            <person name="Munson G."/>
            <person name="Naylor J."/>
            <person name="Newes C."/>
            <person name="Nguyen C."/>
            <person name="Nguyen N."/>
            <person name="Nguyen T."/>
            <person name="Nicol R."/>
            <person name="Nielsen C."/>
            <person name="Nizzari M."/>
            <person name="Norbu C."/>
            <person name="Norbu N."/>
            <person name="O'donnell P."/>
            <person name="Okoawo O."/>
            <person name="O'leary S."/>
            <person name="Omotosho B."/>
            <person name="O'neill K."/>
            <person name="Osman S."/>
            <person name="Parker S."/>
            <person name="Perrin D."/>
            <person name="Phunkhang P."/>
            <person name="Piqani B."/>
            <person name="Purcell S."/>
            <person name="Rachupka T."/>
            <person name="Ramasamy U."/>
            <person name="Rameau R."/>
            <person name="Ray V."/>
            <person name="Raymond C."/>
            <person name="Retta R."/>
            <person name="Richardson S."/>
            <person name="Rise C."/>
            <person name="Rodriguez J."/>
            <person name="Rogers J."/>
            <person name="Rogov P."/>
            <person name="Rutman M."/>
            <person name="Schupbach R."/>
            <person name="Seaman C."/>
            <person name="Settipalli S."/>
            <person name="Sharpe T."/>
            <person name="Sheridan J."/>
            <person name="Sherpa N."/>
            <person name="Shi J."/>
            <person name="Smirnov S."/>
            <person name="Smith C."/>
            <person name="Sougnez C."/>
            <person name="Spencer B."/>
            <person name="Stalker J."/>
            <person name="Stange-thomann N."/>
            <person name="Stavropoulos S."/>
            <person name="Stetson K."/>
            <person name="Stone C."/>
            <person name="Stone S."/>
            <person name="Stubbs M."/>
            <person name="Talamas J."/>
            <person name="Tchuinga P."/>
            <person name="Tenzing P."/>
            <person name="Tesfaye S."/>
            <person name="Theodore J."/>
            <person name="Thoulutsang Y."/>
            <person name="Topham K."/>
            <person name="Towey S."/>
            <person name="Tsamla T."/>
            <person name="Tsomo N."/>
            <person name="Vallee D."/>
            <person name="Vassiliev H."/>
            <person name="Venkataraman V."/>
            <person name="Vinson J."/>
            <person name="Vo A."/>
            <person name="Wade C."/>
            <person name="Wang S."/>
            <person name="Wangchuk T."/>
            <person name="Wangdi T."/>
            <person name="Whittaker C."/>
            <person name="Wilkinson J."/>
            <person name="Wu Y."/>
            <person name="Wyman D."/>
            <person name="Yadav S."/>
            <person name="Yang S."/>
            <person name="Yang X."/>
            <person name="Yeager S."/>
            <person name="Yee E."/>
            <person name="Young G."/>
            <person name="Zainoun J."/>
            <person name="Zembeck L."/>
            <person name="Zimmer A."/>
            <person name="Zody M."/>
            <person name="Lander E."/>
        </authorList>
    </citation>
    <scope>NUCLEOTIDE SEQUENCE [LARGE SCALE GENOMIC DNA]</scope>
</reference>
<organism evidence="11 12">
    <name type="scientific">Ciona savignyi</name>
    <name type="common">Pacific transparent sea squirt</name>
    <dbReference type="NCBI Taxonomy" id="51511"/>
    <lineage>
        <taxon>Eukaryota</taxon>
        <taxon>Metazoa</taxon>
        <taxon>Chordata</taxon>
        <taxon>Tunicata</taxon>
        <taxon>Ascidiacea</taxon>
        <taxon>Phlebobranchia</taxon>
        <taxon>Cionidae</taxon>
        <taxon>Ciona</taxon>
    </lineage>
</organism>
<evidence type="ECO:0000256" key="8">
    <source>
        <dbReference type="ARBA" id="ARBA00023136"/>
    </source>
</evidence>
<dbReference type="eggNOG" id="ENOG502QSR2">
    <property type="taxonomic scope" value="Eukaryota"/>
</dbReference>
<dbReference type="GO" id="GO:0005789">
    <property type="term" value="C:endoplasmic reticulum membrane"/>
    <property type="evidence" value="ECO:0007669"/>
    <property type="project" value="UniProtKB-SubCell"/>
</dbReference>
<name>H2Z2Q8_CIOSA</name>
<sequence length="355" mass="40287">MPQRTYVTYRRRPGFLERIGHSCTGVIGGMLVVLLAVVMLYYNEGHSVATAEMLEEGLSLVQPLYLAAKSNLNGVLVHHIGLLEAENELYEDHYKFSVPCVKLRRKVEMFQWVEHSHSTEVSVGDSIKKETTYTYDTEWSETLSNSRNFDEEIGHVNPRDFLLESKTKSLQVVNCGGTTLSSHLVDQIDWFVDIIVPPGVQSTHYKRYIYHGEDPMHPVVGDTRVSFQCAGITGKSELLGERDAVSIIASYANDALTTFRTSNGRSISFLRRGPMTAEQMFRLEESNNNKLTWFIRLAGFVLMYVGLMVMTRIITTLVDWIPVLRQIVSFSVSMWNLSLAAFLTILTIAISWLRF</sequence>
<evidence type="ECO:0000313" key="11">
    <source>
        <dbReference type="Ensembl" id="ENSCSAVP00000011870.1"/>
    </source>
</evidence>
<evidence type="ECO:0000256" key="7">
    <source>
        <dbReference type="ARBA" id="ARBA00022989"/>
    </source>
</evidence>
<dbReference type="OMA" id="NMMALDE"/>
<proteinExistence type="inferred from homology"/>
<evidence type="ECO:0000256" key="4">
    <source>
        <dbReference type="ARBA" id="ARBA00006627"/>
    </source>
</evidence>
<feature type="transmembrane region" description="Helical" evidence="10">
    <location>
        <begin position="327"/>
        <end position="353"/>
    </location>
</feature>
<dbReference type="Proteomes" id="UP000007875">
    <property type="component" value="Unassembled WGS sequence"/>
</dbReference>
<keyword evidence="5 10" id="KW-0812">Transmembrane</keyword>
<dbReference type="InParanoid" id="H2Z2Q8"/>
<accession>H2Z2Q8</accession>
<keyword evidence="7 10" id="KW-1133">Transmembrane helix</keyword>
<feature type="transmembrane region" description="Helical" evidence="10">
    <location>
        <begin position="21"/>
        <end position="42"/>
    </location>
</feature>
<evidence type="ECO:0008006" key="13">
    <source>
        <dbReference type="Google" id="ProtNLM"/>
    </source>
</evidence>
<dbReference type="STRING" id="51511.ENSCSAVP00000011870"/>
<dbReference type="PANTHER" id="PTHR13416">
    <property type="match status" value="1"/>
</dbReference>
<dbReference type="GO" id="GO:0006629">
    <property type="term" value="P:lipid metabolic process"/>
    <property type="evidence" value="ECO:0007669"/>
    <property type="project" value="TreeGrafter"/>
</dbReference>
<evidence type="ECO:0000256" key="1">
    <source>
        <dbReference type="ARBA" id="ARBA00004127"/>
    </source>
</evidence>
<evidence type="ECO:0000256" key="10">
    <source>
        <dbReference type="SAM" id="Phobius"/>
    </source>
</evidence>
<evidence type="ECO:0000256" key="3">
    <source>
        <dbReference type="ARBA" id="ARBA00004586"/>
    </source>
</evidence>
<dbReference type="GeneTree" id="ENSGT00390000009671"/>
<dbReference type="GO" id="GO:0005637">
    <property type="term" value="C:nuclear inner membrane"/>
    <property type="evidence" value="ECO:0007669"/>
    <property type="project" value="TreeGrafter"/>
</dbReference>
<reference evidence="11" key="2">
    <citation type="submission" date="2025-08" db="UniProtKB">
        <authorList>
            <consortium name="Ensembl"/>
        </authorList>
    </citation>
    <scope>IDENTIFICATION</scope>
</reference>
<dbReference type="Ensembl" id="ENSCSAVT00000012008.1">
    <property type="protein sequence ID" value="ENSCSAVP00000011870.1"/>
    <property type="gene ID" value="ENSCSAVG00000006969.1"/>
</dbReference>
<keyword evidence="9" id="KW-0539">Nucleus</keyword>
<dbReference type="GO" id="GO:0071763">
    <property type="term" value="P:nuclear membrane organization"/>
    <property type="evidence" value="ECO:0007669"/>
    <property type="project" value="TreeGrafter"/>
</dbReference>
<keyword evidence="8 10" id="KW-0472">Membrane</keyword>
<comment type="similarity">
    <text evidence="4">Belongs to the TMEM43 family.</text>
</comment>
<reference evidence="11" key="3">
    <citation type="submission" date="2025-09" db="UniProtKB">
        <authorList>
            <consortium name="Ensembl"/>
        </authorList>
    </citation>
    <scope>IDENTIFICATION</scope>
</reference>
<dbReference type="InterPro" id="IPR012430">
    <property type="entry name" value="TMEM43_fam"/>
</dbReference>
<feature type="transmembrane region" description="Helical" evidence="10">
    <location>
        <begin position="293"/>
        <end position="315"/>
    </location>
</feature>
<dbReference type="FunCoup" id="H2Z2Q8">
    <property type="interactions" value="204"/>
</dbReference>
<keyword evidence="12" id="KW-1185">Reference proteome</keyword>
<dbReference type="AlphaFoldDB" id="H2Z2Q8"/>
<evidence type="ECO:0000256" key="5">
    <source>
        <dbReference type="ARBA" id="ARBA00022692"/>
    </source>
</evidence>
<dbReference type="PANTHER" id="PTHR13416:SF2">
    <property type="entry name" value="TRANSMEMBRANE PROTEIN 43"/>
    <property type="match status" value="1"/>
</dbReference>
<protein>
    <recommendedName>
        <fullName evidence="13">Transmembrane protein 43</fullName>
    </recommendedName>
</protein>